<dbReference type="Gene3D" id="3.30.1150.10">
    <property type="match status" value="1"/>
</dbReference>
<evidence type="ECO:0000256" key="3">
    <source>
        <dbReference type="ARBA" id="ARBA00022989"/>
    </source>
</evidence>
<evidence type="ECO:0000256" key="4">
    <source>
        <dbReference type="ARBA" id="ARBA00023136"/>
    </source>
</evidence>
<evidence type="ECO:0000313" key="8">
    <source>
        <dbReference type="EMBL" id="SCY08157.1"/>
    </source>
</evidence>
<dbReference type="GO" id="GO:0016020">
    <property type="term" value="C:membrane"/>
    <property type="evidence" value="ECO:0007669"/>
    <property type="project" value="UniProtKB-SubCell"/>
</dbReference>
<feature type="compositionally biased region" description="Basic and acidic residues" evidence="5">
    <location>
        <begin position="152"/>
        <end position="162"/>
    </location>
</feature>
<dbReference type="Pfam" id="PF03544">
    <property type="entry name" value="TonB_C"/>
    <property type="match status" value="1"/>
</dbReference>
<dbReference type="EMBL" id="FMVT01000002">
    <property type="protein sequence ID" value="SCY08157.1"/>
    <property type="molecule type" value="Genomic_DNA"/>
</dbReference>
<dbReference type="PROSITE" id="PS52015">
    <property type="entry name" value="TONB_CTD"/>
    <property type="match status" value="1"/>
</dbReference>
<keyword evidence="9" id="KW-1185">Reference proteome</keyword>
<feature type="region of interest" description="Disordered" evidence="5">
    <location>
        <begin position="61"/>
        <end position="211"/>
    </location>
</feature>
<feature type="compositionally biased region" description="Low complexity" evidence="5">
    <location>
        <begin position="164"/>
        <end position="207"/>
    </location>
</feature>
<gene>
    <name evidence="8" type="ORF">SAMN05660710_00607</name>
</gene>
<evidence type="ECO:0000256" key="1">
    <source>
        <dbReference type="ARBA" id="ARBA00004167"/>
    </source>
</evidence>
<evidence type="ECO:0000259" key="7">
    <source>
        <dbReference type="PROSITE" id="PS52015"/>
    </source>
</evidence>
<organism evidence="8 9">
    <name type="scientific">Paracoccus tibetensis</name>
    <dbReference type="NCBI Taxonomy" id="336292"/>
    <lineage>
        <taxon>Bacteria</taxon>
        <taxon>Pseudomonadati</taxon>
        <taxon>Pseudomonadota</taxon>
        <taxon>Alphaproteobacteria</taxon>
        <taxon>Rhodobacterales</taxon>
        <taxon>Paracoccaceae</taxon>
        <taxon>Paracoccus</taxon>
    </lineage>
</organism>
<evidence type="ECO:0000256" key="6">
    <source>
        <dbReference type="SAM" id="SignalP"/>
    </source>
</evidence>
<feature type="signal peptide" evidence="6">
    <location>
        <begin position="1"/>
        <end position="21"/>
    </location>
</feature>
<dbReference type="NCBIfam" id="TIGR01352">
    <property type="entry name" value="tonB_Cterm"/>
    <property type="match status" value="1"/>
</dbReference>
<dbReference type="Proteomes" id="UP000199502">
    <property type="component" value="Unassembled WGS sequence"/>
</dbReference>
<dbReference type="InterPro" id="IPR006260">
    <property type="entry name" value="TonB/TolA_C"/>
</dbReference>
<keyword evidence="2" id="KW-0812">Transmembrane</keyword>
<keyword evidence="4" id="KW-0472">Membrane</keyword>
<dbReference type="STRING" id="336292.SAMN05660710_00607"/>
<proteinExistence type="predicted"/>
<feature type="chain" id="PRO_5011454644" evidence="6">
    <location>
        <begin position="22"/>
        <end position="303"/>
    </location>
</feature>
<sequence>MRRILETAGLFTIAAALHVSAAAIMLPEQLKQGEPTETPSDAPSAAVAAGGAEIEAMVEAWDAPPEAEIVQDLPAPLAQPEAVPDQPAPAPEAPPPPLTAPAMAQPVPAPARPNLPEPPAPPRIDPAQLDLPELRDLSPPQVQPRLALDVSARPERRPDRRQARAAPQPQAQPQAQAQAQPQQPARQSQAGSSQSAPQAGSGGVSASERASLMSQWGAQIRSCINRSARAPRGLRGGGQVVLSLSIGRDGAVRGVGLAASSGQPALDKAATEAARRAGRCPAAPAGLAEPAYAFELPISLASR</sequence>
<accession>A0A1G5D0T7</accession>
<dbReference type="AlphaFoldDB" id="A0A1G5D0T7"/>
<comment type="subcellular location">
    <subcellularLocation>
        <location evidence="1">Membrane</location>
        <topology evidence="1">Single-pass membrane protein</topology>
    </subcellularLocation>
</comment>
<dbReference type="InterPro" id="IPR037682">
    <property type="entry name" value="TonB_C"/>
</dbReference>
<protein>
    <submittedName>
        <fullName evidence="8">Protein TonB</fullName>
    </submittedName>
</protein>
<feature type="compositionally biased region" description="Pro residues" evidence="5">
    <location>
        <begin position="86"/>
        <end position="99"/>
    </location>
</feature>
<evidence type="ECO:0000256" key="5">
    <source>
        <dbReference type="SAM" id="MobiDB-lite"/>
    </source>
</evidence>
<dbReference type="OrthoDB" id="7722272at2"/>
<feature type="compositionally biased region" description="Pro residues" evidence="5">
    <location>
        <begin position="107"/>
        <end position="124"/>
    </location>
</feature>
<keyword evidence="6" id="KW-0732">Signal</keyword>
<evidence type="ECO:0000313" key="9">
    <source>
        <dbReference type="Proteomes" id="UP000199502"/>
    </source>
</evidence>
<dbReference type="RefSeq" id="WP_090740152.1">
    <property type="nucleotide sequence ID" value="NZ_FMVT01000002.1"/>
</dbReference>
<reference evidence="8 9" key="1">
    <citation type="submission" date="2016-10" db="EMBL/GenBank/DDBJ databases">
        <authorList>
            <person name="de Groot N.N."/>
        </authorList>
    </citation>
    <scope>NUCLEOTIDE SEQUENCE [LARGE SCALE GENOMIC DNA]</scope>
    <source>
        <strain evidence="8 9">CGMCC 1.8925</strain>
    </source>
</reference>
<dbReference type="SUPFAM" id="SSF74653">
    <property type="entry name" value="TolA/TonB C-terminal domain"/>
    <property type="match status" value="1"/>
</dbReference>
<name>A0A1G5D0T7_9RHOB</name>
<dbReference type="GO" id="GO:0055085">
    <property type="term" value="P:transmembrane transport"/>
    <property type="evidence" value="ECO:0007669"/>
    <property type="project" value="InterPro"/>
</dbReference>
<keyword evidence="3" id="KW-1133">Transmembrane helix</keyword>
<evidence type="ECO:0000256" key="2">
    <source>
        <dbReference type="ARBA" id="ARBA00022692"/>
    </source>
</evidence>
<feature type="domain" description="TonB C-terminal" evidence="7">
    <location>
        <begin position="212"/>
        <end position="303"/>
    </location>
</feature>